<dbReference type="Proteomes" id="UP000665944">
    <property type="component" value="Unassembled WGS sequence"/>
</dbReference>
<proteinExistence type="inferred from homology"/>
<keyword evidence="3" id="KW-0288">FMN</keyword>
<gene>
    <name evidence="7" type="ORF">BUZ51_04145</name>
    <name evidence="6" type="ORF">J7T32_002180</name>
</gene>
<dbReference type="AlphaFoldDB" id="A0A2A1MBM4"/>
<comment type="cofactor">
    <cofactor evidence="1">
        <name>FMN</name>
        <dbReference type="ChEBI" id="CHEBI:58210"/>
    </cofactor>
</comment>
<evidence type="ECO:0000313" key="9">
    <source>
        <dbReference type="Proteomes" id="UP000665944"/>
    </source>
</evidence>
<evidence type="ECO:0000256" key="3">
    <source>
        <dbReference type="ARBA" id="ARBA00022643"/>
    </source>
</evidence>
<reference evidence="7" key="2">
    <citation type="submission" date="2018-03" db="EMBL/GenBank/DDBJ databases">
        <authorList>
            <person name="Naushad S."/>
        </authorList>
    </citation>
    <scope>NUCLEOTIDE SEQUENCE</scope>
    <source>
        <strain evidence="7">SNUC 5336</strain>
    </source>
</reference>
<sequence length="203" mass="22740">MKGINPNQLSDIQNYKLLSGSVIPRPIAFVTSEDEKGNLNGAPFSFFNVVNNKPPMIAIAAQRSNGKRKDTAINIEKTKEFVVHITDEFNIEDINETAAPLKYEDNELERTSLTLISSSIIQTPAVKEANIRFECKLDQMIQLGTKNDGADLIIGEVVMYHINEDVYFEDSKIDFNQLKPVARLAGNNYSKLGDTFTIKRPES</sequence>
<evidence type="ECO:0000313" key="8">
    <source>
        <dbReference type="Proteomes" id="UP000241540"/>
    </source>
</evidence>
<evidence type="ECO:0000256" key="1">
    <source>
        <dbReference type="ARBA" id="ARBA00001917"/>
    </source>
</evidence>
<dbReference type="SUPFAM" id="SSF50475">
    <property type="entry name" value="FMN-binding split barrel"/>
    <property type="match status" value="1"/>
</dbReference>
<organism evidence="7 8">
    <name type="scientific">Staphylococcus hominis</name>
    <dbReference type="NCBI Taxonomy" id="1290"/>
    <lineage>
        <taxon>Bacteria</taxon>
        <taxon>Bacillati</taxon>
        <taxon>Bacillota</taxon>
        <taxon>Bacilli</taxon>
        <taxon>Bacillales</taxon>
        <taxon>Staphylococcaceae</taxon>
        <taxon>Staphylococcus</taxon>
    </lineage>
</organism>
<dbReference type="PANTHER" id="PTHR33798">
    <property type="entry name" value="FLAVOPROTEIN OXYGENASE"/>
    <property type="match status" value="1"/>
</dbReference>
<dbReference type="Pfam" id="PF01613">
    <property type="entry name" value="Flavin_Reduct"/>
    <property type="match status" value="1"/>
</dbReference>
<dbReference type="EMBL" id="PZHX01000006">
    <property type="protein sequence ID" value="PTK31410.1"/>
    <property type="molecule type" value="Genomic_DNA"/>
</dbReference>
<evidence type="ECO:0000259" key="5">
    <source>
        <dbReference type="SMART" id="SM00903"/>
    </source>
</evidence>
<evidence type="ECO:0000256" key="4">
    <source>
        <dbReference type="ARBA" id="ARBA00038054"/>
    </source>
</evidence>
<dbReference type="Proteomes" id="UP000241540">
    <property type="component" value="Unassembled WGS sequence"/>
</dbReference>
<dbReference type="SMART" id="SM00903">
    <property type="entry name" value="Flavin_Reduct"/>
    <property type="match status" value="1"/>
</dbReference>
<reference evidence="7 8" key="1">
    <citation type="journal article" date="2016" name="Front. Microbiol.">
        <title>Comprehensive Phylogenetic Analysis of Bovine Non-aureus Staphylococci Species Based on Whole-Genome Sequencing.</title>
        <authorList>
            <person name="Naushad S."/>
            <person name="Barkema H.W."/>
            <person name="Luby C."/>
            <person name="Condas L.A."/>
            <person name="Nobrega D.B."/>
            <person name="Carson D.A."/>
            <person name="De Buck J."/>
        </authorList>
    </citation>
    <scope>NUCLEOTIDE SEQUENCE [LARGE SCALE GENOMIC DNA]</scope>
    <source>
        <strain evidence="7 8">SNUC 5336</strain>
    </source>
</reference>
<dbReference type="GO" id="GO:0016646">
    <property type="term" value="F:oxidoreductase activity, acting on the CH-NH group of donors, NAD or NADP as acceptor"/>
    <property type="evidence" value="ECO:0007669"/>
    <property type="project" value="UniProtKB-ARBA"/>
</dbReference>
<dbReference type="InterPro" id="IPR002563">
    <property type="entry name" value="Flavin_Rdtase-like_dom"/>
</dbReference>
<dbReference type="GO" id="GO:0010181">
    <property type="term" value="F:FMN binding"/>
    <property type="evidence" value="ECO:0007669"/>
    <property type="project" value="InterPro"/>
</dbReference>
<protein>
    <submittedName>
        <fullName evidence="7">Flavin reductase family protein</fullName>
    </submittedName>
</protein>
<dbReference type="InterPro" id="IPR012349">
    <property type="entry name" value="Split_barrel_FMN-bd"/>
</dbReference>
<evidence type="ECO:0000313" key="7">
    <source>
        <dbReference type="EMBL" id="PTK31410.1"/>
    </source>
</evidence>
<keyword evidence="9" id="KW-1185">Reference proteome</keyword>
<comment type="similarity">
    <text evidence="4">Belongs to the flavoredoxin family.</text>
</comment>
<dbReference type="PANTHER" id="PTHR33798:SF5">
    <property type="entry name" value="FLAVIN REDUCTASE LIKE DOMAIN-CONTAINING PROTEIN"/>
    <property type="match status" value="1"/>
</dbReference>
<evidence type="ECO:0000313" key="6">
    <source>
        <dbReference type="EMBL" id="MCM5671575.1"/>
    </source>
</evidence>
<reference evidence="6 9" key="3">
    <citation type="submission" date="2022-06" db="EMBL/GenBank/DDBJ databases">
        <title>Staphylococcus hominis ShoR14 genome sequence.</title>
        <authorList>
            <person name="Yeo C.C."/>
            <person name="Chew C.H."/>
            <person name="Che Hamzah A.M."/>
            <person name="Al-Trad E.I."/>
        </authorList>
    </citation>
    <scope>NUCLEOTIDE SEQUENCE [LARGE SCALE GENOMIC DNA]</scope>
    <source>
        <strain evidence="6 9">ShoR14</strain>
    </source>
</reference>
<dbReference type="RefSeq" id="WP_017174904.1">
    <property type="nucleotide sequence ID" value="NZ_CABMJU010000060.1"/>
</dbReference>
<feature type="domain" description="Flavin reductase like" evidence="5">
    <location>
        <begin position="20"/>
        <end position="174"/>
    </location>
</feature>
<accession>A0A2A1MBM4</accession>
<evidence type="ECO:0000256" key="2">
    <source>
        <dbReference type="ARBA" id="ARBA00022630"/>
    </source>
</evidence>
<dbReference type="eggNOG" id="COG1853">
    <property type="taxonomic scope" value="Bacteria"/>
</dbReference>
<comment type="caution">
    <text evidence="7">The sequence shown here is derived from an EMBL/GenBank/DDBJ whole genome shotgun (WGS) entry which is preliminary data.</text>
</comment>
<name>A0A2A1MBM4_STAHO</name>
<dbReference type="Gene3D" id="2.30.110.10">
    <property type="entry name" value="Electron Transport, Fmn-binding Protein, Chain A"/>
    <property type="match status" value="1"/>
</dbReference>
<dbReference type="EMBL" id="JAGHKT020000002">
    <property type="protein sequence ID" value="MCM5671575.1"/>
    <property type="molecule type" value="Genomic_DNA"/>
</dbReference>
<keyword evidence="2" id="KW-0285">Flavoprotein</keyword>